<name>A0A1C3P3A7_9ACTN</name>
<organism evidence="12 13">
    <name type="scientific">Candidatus Protofrankia californiensis</name>
    <dbReference type="NCBI Taxonomy" id="1839754"/>
    <lineage>
        <taxon>Bacteria</taxon>
        <taxon>Bacillati</taxon>
        <taxon>Actinomycetota</taxon>
        <taxon>Actinomycetes</taxon>
        <taxon>Frankiales</taxon>
        <taxon>Frankiaceae</taxon>
        <taxon>Protofrankia</taxon>
    </lineage>
</organism>
<proteinExistence type="inferred from homology"/>
<protein>
    <recommendedName>
        <fullName evidence="4">Protein-L-isoaspartate O-methyltransferase</fullName>
        <ecNumber evidence="3">2.1.1.77</ecNumber>
    </recommendedName>
    <alternativeName>
        <fullName evidence="11">L-isoaspartyl protein carboxyl methyltransferase</fullName>
    </alternativeName>
    <alternativeName>
        <fullName evidence="9">Protein L-isoaspartyl methyltransferase</fullName>
    </alternativeName>
    <alternativeName>
        <fullName evidence="10">Protein-beta-aspartate methyltransferase</fullName>
    </alternativeName>
</protein>
<dbReference type="Gene3D" id="3.40.50.150">
    <property type="entry name" value="Vaccinia Virus protein VP39"/>
    <property type="match status" value="1"/>
</dbReference>
<evidence type="ECO:0000256" key="2">
    <source>
        <dbReference type="ARBA" id="ARBA00005369"/>
    </source>
</evidence>
<keyword evidence="5" id="KW-0963">Cytoplasm</keyword>
<dbReference type="PANTHER" id="PTHR11579">
    <property type="entry name" value="PROTEIN-L-ISOASPARTATE O-METHYLTRANSFERASE"/>
    <property type="match status" value="1"/>
</dbReference>
<dbReference type="GO" id="GO:0004719">
    <property type="term" value="F:protein-L-isoaspartate (D-aspartate) O-methyltransferase activity"/>
    <property type="evidence" value="ECO:0007669"/>
    <property type="project" value="UniProtKB-EC"/>
</dbReference>
<dbReference type="InterPro" id="IPR027573">
    <property type="entry name" value="Methyltran_FxLD"/>
</dbReference>
<comment type="subcellular location">
    <subcellularLocation>
        <location evidence="1">Cytoplasm</location>
    </subcellularLocation>
</comment>
<sequence>MSVGTMGSESLRDAMVDQIAADHAGKGLVLRPEVEAALRKVPREVFTPGLPLQKAYDANAAVLKKMRGAEAISSVSAPYLIAEMLGQAANALGGLEGRHALEIGSGGYNASLLRELVGPTGSVTTVDIDPEVTGRAAACLAAAGYHDVTVVCADAEHPIAPGRRHDLIIVTVGAWDVPPAWRDQLTDGGVLVVPLRTFGMTRSWALRRYGDRLVSQSHRLCGFVSMQGDGAHEMRYLDIADGVHLRLDEDQRIDHDPAAVGALLTQPREEAWAGVSLPPVTVLADLDLWLATRLTHFVVLSAQETAVRSGVVAPGWRFGTPATLDEGTFAYRSALRWTGRLFDLGAYAHGPAAAAAAERMVEHMRAWVDAGNPTPRLHVLPAHTPHGDLPAGAVLDKRHNRLVLAFTPDEKGID</sequence>
<keyword evidence="6 12" id="KW-0489">Methyltransferase</keyword>
<dbReference type="GO" id="GO:0032259">
    <property type="term" value="P:methylation"/>
    <property type="evidence" value="ECO:0007669"/>
    <property type="project" value="UniProtKB-KW"/>
</dbReference>
<accession>A0A1C3P3A7</accession>
<dbReference type="NCBIfam" id="TIGR04364">
    <property type="entry name" value="methyltran_FxLD"/>
    <property type="match status" value="1"/>
</dbReference>
<dbReference type="SUPFAM" id="SSF53335">
    <property type="entry name" value="S-adenosyl-L-methionine-dependent methyltransferases"/>
    <property type="match status" value="1"/>
</dbReference>
<dbReference type="EC" id="2.1.1.77" evidence="3"/>
<dbReference type="AlphaFoldDB" id="A0A1C3P3A7"/>
<reference evidence="13" key="1">
    <citation type="submission" date="2016-02" db="EMBL/GenBank/DDBJ databases">
        <authorList>
            <person name="Wibberg D."/>
        </authorList>
    </citation>
    <scope>NUCLEOTIDE SEQUENCE [LARGE SCALE GENOMIC DNA]</scope>
</reference>
<keyword evidence="8" id="KW-0949">S-adenosyl-L-methionine</keyword>
<dbReference type="Proteomes" id="UP000199013">
    <property type="component" value="Unassembled WGS sequence"/>
</dbReference>
<dbReference type="InterPro" id="IPR000682">
    <property type="entry name" value="PCMT"/>
</dbReference>
<evidence type="ECO:0000313" key="12">
    <source>
        <dbReference type="EMBL" id="SBW24291.1"/>
    </source>
</evidence>
<dbReference type="GO" id="GO:0005737">
    <property type="term" value="C:cytoplasm"/>
    <property type="evidence" value="ECO:0007669"/>
    <property type="project" value="UniProtKB-SubCell"/>
</dbReference>
<evidence type="ECO:0000256" key="1">
    <source>
        <dbReference type="ARBA" id="ARBA00004496"/>
    </source>
</evidence>
<evidence type="ECO:0000256" key="11">
    <source>
        <dbReference type="ARBA" id="ARBA00031350"/>
    </source>
</evidence>
<dbReference type="CDD" id="cd02440">
    <property type="entry name" value="AdoMet_MTases"/>
    <property type="match status" value="1"/>
</dbReference>
<evidence type="ECO:0000256" key="5">
    <source>
        <dbReference type="ARBA" id="ARBA00022490"/>
    </source>
</evidence>
<evidence type="ECO:0000256" key="7">
    <source>
        <dbReference type="ARBA" id="ARBA00022679"/>
    </source>
</evidence>
<gene>
    <name evidence="12" type="ORF">FDG2_4095</name>
</gene>
<evidence type="ECO:0000256" key="3">
    <source>
        <dbReference type="ARBA" id="ARBA00011890"/>
    </source>
</evidence>
<evidence type="ECO:0000256" key="6">
    <source>
        <dbReference type="ARBA" id="ARBA00022603"/>
    </source>
</evidence>
<evidence type="ECO:0000256" key="8">
    <source>
        <dbReference type="ARBA" id="ARBA00022691"/>
    </source>
</evidence>
<evidence type="ECO:0000256" key="9">
    <source>
        <dbReference type="ARBA" id="ARBA00030757"/>
    </source>
</evidence>
<comment type="similarity">
    <text evidence="2">Belongs to the methyltransferase superfamily. L-isoaspartyl/D-aspartyl protein methyltransferase family.</text>
</comment>
<evidence type="ECO:0000256" key="4">
    <source>
        <dbReference type="ARBA" id="ARBA00013346"/>
    </source>
</evidence>
<keyword evidence="7 12" id="KW-0808">Transferase</keyword>
<dbReference type="PANTHER" id="PTHR11579:SF0">
    <property type="entry name" value="PROTEIN-L-ISOASPARTATE(D-ASPARTATE) O-METHYLTRANSFERASE"/>
    <property type="match status" value="1"/>
</dbReference>
<evidence type="ECO:0000256" key="10">
    <source>
        <dbReference type="ARBA" id="ARBA00031323"/>
    </source>
</evidence>
<keyword evidence="13" id="KW-1185">Reference proteome</keyword>
<dbReference type="InterPro" id="IPR029063">
    <property type="entry name" value="SAM-dependent_MTases_sf"/>
</dbReference>
<dbReference type="Pfam" id="PF01135">
    <property type="entry name" value="PCMT"/>
    <property type="match status" value="1"/>
</dbReference>
<dbReference type="EMBL" id="FLUV01001723">
    <property type="protein sequence ID" value="SBW24291.1"/>
    <property type="molecule type" value="Genomic_DNA"/>
</dbReference>
<evidence type="ECO:0000313" key="13">
    <source>
        <dbReference type="Proteomes" id="UP000199013"/>
    </source>
</evidence>